<dbReference type="AlphaFoldDB" id="A0A7R9PGY7"/>
<reference evidence="1" key="1">
    <citation type="submission" date="2020-11" db="EMBL/GenBank/DDBJ databases">
        <authorList>
            <person name="Tran Van P."/>
        </authorList>
    </citation>
    <scope>NUCLEOTIDE SEQUENCE</scope>
</reference>
<accession>A0A7R9PGY7</accession>
<dbReference type="EMBL" id="OE839288">
    <property type="protein sequence ID" value="CAD7586554.1"/>
    <property type="molecule type" value="Genomic_DNA"/>
</dbReference>
<name>A0A7R9PGY7_TIMGE</name>
<gene>
    <name evidence="1" type="ORF">TGEB3V08_LOCUS891</name>
</gene>
<protein>
    <submittedName>
        <fullName evidence="1">Uncharacterized protein</fullName>
    </submittedName>
</protein>
<sequence>MVLQVLDVVNSAHEAFYGDCPNTAFTIDHHDTFIPVFVKLWGTINTDSSLAAQCVGIPAEWQLEGGLTCCNAPPRRVHAPADTTPARGPGFNTRHTLSTSRGACIVVGLEQECSLSPDLPRMRVRAVILCEASPTVRSYLAWSFLHGQASPISCEGALVTYLLMCRTEWTSMVGSTRNTVAGLGVPRDPWQILSLTEVSRRSLSQVESINTGVR</sequence>
<proteinExistence type="predicted"/>
<organism evidence="1">
    <name type="scientific">Timema genevievae</name>
    <name type="common">Walking stick</name>
    <dbReference type="NCBI Taxonomy" id="629358"/>
    <lineage>
        <taxon>Eukaryota</taxon>
        <taxon>Metazoa</taxon>
        <taxon>Ecdysozoa</taxon>
        <taxon>Arthropoda</taxon>
        <taxon>Hexapoda</taxon>
        <taxon>Insecta</taxon>
        <taxon>Pterygota</taxon>
        <taxon>Neoptera</taxon>
        <taxon>Polyneoptera</taxon>
        <taxon>Phasmatodea</taxon>
        <taxon>Timematodea</taxon>
        <taxon>Timematoidea</taxon>
        <taxon>Timematidae</taxon>
        <taxon>Timema</taxon>
    </lineage>
</organism>
<evidence type="ECO:0000313" key="1">
    <source>
        <dbReference type="EMBL" id="CAD7586554.1"/>
    </source>
</evidence>